<sequence>ATRALRDKAYEEITWIKRREGLNSNERGDQTLLLEVIKQDASNVRLYDYRYDMYLDEFEYIDERVGKCVLPPQDYIRTIFSIKLPYYDTKNFK</sequence>
<name>A0A317Z7K3_STAPS</name>
<feature type="non-terminal residue" evidence="1">
    <location>
        <position position="1"/>
    </location>
</feature>
<proteinExistence type="predicted"/>
<evidence type="ECO:0000313" key="2">
    <source>
        <dbReference type="Proteomes" id="UP000246351"/>
    </source>
</evidence>
<comment type="caution">
    <text evidence="1">The sequence shown here is derived from an EMBL/GenBank/DDBJ whole genome shotgun (WGS) entry which is preliminary data.</text>
</comment>
<dbReference type="Proteomes" id="UP000246351">
    <property type="component" value="Unassembled WGS sequence"/>
</dbReference>
<organism evidence="1 2">
    <name type="scientific">Staphylococcus pseudintermedius</name>
    <dbReference type="NCBI Taxonomy" id="283734"/>
    <lineage>
        <taxon>Bacteria</taxon>
        <taxon>Bacillati</taxon>
        <taxon>Bacillota</taxon>
        <taxon>Bacilli</taxon>
        <taxon>Bacillales</taxon>
        <taxon>Staphylococcaceae</taxon>
        <taxon>Staphylococcus</taxon>
        <taxon>Staphylococcus intermedius group</taxon>
    </lineage>
</organism>
<accession>A0A317Z7K3</accession>
<gene>
    <name evidence="1" type="ORF">DD924_12505</name>
</gene>
<dbReference type="AlphaFoldDB" id="A0A317Z7K3"/>
<evidence type="ECO:0000313" key="1">
    <source>
        <dbReference type="EMBL" id="PWZ97347.1"/>
    </source>
</evidence>
<protein>
    <submittedName>
        <fullName evidence="1">Uncharacterized protein</fullName>
    </submittedName>
</protein>
<reference evidence="1 2" key="1">
    <citation type="journal article" date="2018" name="Vet. Microbiol.">
        <title>Clonal diversity and geographic distribution of methicillin-resistant Staphylococcus pseudintermedius from Australian animals: Discovery of novel sequence types.</title>
        <authorList>
            <person name="Worthing K.A."/>
            <person name="Abraham S."/>
            <person name="Coombs G.W."/>
            <person name="Pang S."/>
            <person name="Saputra S."/>
            <person name="Jordan D."/>
            <person name="Trott D.J."/>
            <person name="Norris J.M."/>
        </authorList>
    </citation>
    <scope>NUCLEOTIDE SEQUENCE [LARGE SCALE GENOMIC DNA]</scope>
    <source>
        <strain evidence="1 2">ST71 3</strain>
    </source>
</reference>
<dbReference type="EMBL" id="QEIV01001246">
    <property type="protein sequence ID" value="PWZ97347.1"/>
    <property type="molecule type" value="Genomic_DNA"/>
</dbReference>